<dbReference type="EMBL" id="CP042430">
    <property type="protein sequence ID" value="QEC47718.1"/>
    <property type="molecule type" value="Genomic_DNA"/>
</dbReference>
<dbReference type="CDD" id="cd06853">
    <property type="entry name" value="GT_WecA_like"/>
    <property type="match status" value="1"/>
</dbReference>
<dbReference type="InterPro" id="IPR018480">
    <property type="entry name" value="PNAcMuramoyl-5peptid_Trfase_CS"/>
</dbReference>
<dbReference type="PROSITE" id="PS01348">
    <property type="entry name" value="MRAY_2"/>
    <property type="match status" value="1"/>
</dbReference>
<dbReference type="Proteomes" id="UP000321805">
    <property type="component" value="Chromosome"/>
</dbReference>
<feature type="transmembrane region" description="Helical" evidence="8">
    <location>
        <begin position="216"/>
        <end position="234"/>
    </location>
</feature>
<comment type="subcellular location">
    <subcellularLocation>
        <location evidence="1">Cell membrane</location>
        <topology evidence="1">Multi-pass membrane protein</topology>
    </subcellularLocation>
</comment>
<keyword evidence="7" id="KW-0479">Metal-binding</keyword>
<dbReference type="AlphaFoldDB" id="A0A5B8U4C3"/>
<evidence type="ECO:0000313" key="10">
    <source>
        <dbReference type="Proteomes" id="UP000321805"/>
    </source>
</evidence>
<evidence type="ECO:0000256" key="6">
    <source>
        <dbReference type="ARBA" id="ARBA00023136"/>
    </source>
</evidence>
<dbReference type="GO" id="GO:0005886">
    <property type="term" value="C:plasma membrane"/>
    <property type="evidence" value="ECO:0007669"/>
    <property type="project" value="UniProtKB-SubCell"/>
</dbReference>
<evidence type="ECO:0000256" key="5">
    <source>
        <dbReference type="ARBA" id="ARBA00022989"/>
    </source>
</evidence>
<keyword evidence="3 9" id="KW-0808">Transferase</keyword>
<feature type="transmembrane region" description="Helical" evidence="8">
    <location>
        <begin position="6"/>
        <end position="25"/>
    </location>
</feature>
<dbReference type="KEGG" id="bsol:FSW04_09120"/>
<evidence type="ECO:0000256" key="1">
    <source>
        <dbReference type="ARBA" id="ARBA00004651"/>
    </source>
</evidence>
<feature type="binding site" evidence="7">
    <location>
        <position position="155"/>
    </location>
    <ligand>
        <name>Mg(2+)</name>
        <dbReference type="ChEBI" id="CHEBI:18420"/>
    </ligand>
</feature>
<dbReference type="GO" id="GO:0046872">
    <property type="term" value="F:metal ion binding"/>
    <property type="evidence" value="ECO:0007669"/>
    <property type="project" value="UniProtKB-KW"/>
</dbReference>
<feature type="transmembrane region" description="Helical" evidence="8">
    <location>
        <begin position="129"/>
        <end position="150"/>
    </location>
</feature>
<dbReference type="PANTHER" id="PTHR22926:SF3">
    <property type="entry name" value="UNDECAPRENYL-PHOSPHATE ALPHA-N-ACETYLGLUCOSAMINYL 1-PHOSPHATE TRANSFERASE"/>
    <property type="match status" value="1"/>
</dbReference>
<organism evidence="9 10">
    <name type="scientific">Baekduia soli</name>
    <dbReference type="NCBI Taxonomy" id="496014"/>
    <lineage>
        <taxon>Bacteria</taxon>
        <taxon>Bacillati</taxon>
        <taxon>Actinomycetota</taxon>
        <taxon>Thermoleophilia</taxon>
        <taxon>Solirubrobacterales</taxon>
        <taxon>Baekduiaceae</taxon>
        <taxon>Baekduia</taxon>
    </lineage>
</organism>
<feature type="transmembrane region" description="Helical" evidence="8">
    <location>
        <begin position="162"/>
        <end position="180"/>
    </location>
</feature>
<evidence type="ECO:0000256" key="2">
    <source>
        <dbReference type="ARBA" id="ARBA00022475"/>
    </source>
</evidence>
<comment type="cofactor">
    <cofactor evidence="7">
        <name>Mg(2+)</name>
        <dbReference type="ChEBI" id="CHEBI:18420"/>
    </cofactor>
</comment>
<feature type="transmembrane region" description="Helical" evidence="8">
    <location>
        <begin position="77"/>
        <end position="93"/>
    </location>
</feature>
<feature type="transmembrane region" description="Helical" evidence="8">
    <location>
        <begin position="186"/>
        <end position="204"/>
    </location>
</feature>
<keyword evidence="4 8" id="KW-0812">Transmembrane</keyword>
<evidence type="ECO:0000256" key="8">
    <source>
        <dbReference type="SAM" id="Phobius"/>
    </source>
</evidence>
<dbReference type="OrthoDB" id="9783652at2"/>
<protein>
    <submittedName>
        <fullName evidence="9">Undecaprenyl/decaprenyl-phosphate alpha-N-acetylglucosaminyl 1-phosphate transferase</fullName>
    </submittedName>
</protein>
<feature type="transmembrane region" description="Helical" evidence="8">
    <location>
        <begin position="240"/>
        <end position="261"/>
    </location>
</feature>
<keyword evidence="7" id="KW-0460">Magnesium</keyword>
<evidence type="ECO:0000313" key="9">
    <source>
        <dbReference type="EMBL" id="QEC47718.1"/>
    </source>
</evidence>
<dbReference type="GO" id="GO:0071555">
    <property type="term" value="P:cell wall organization"/>
    <property type="evidence" value="ECO:0007669"/>
    <property type="project" value="TreeGrafter"/>
</dbReference>
<sequence length="387" mass="40831">MTQLDAVYAFVTAFAVAALLTPLTARLARRVGAIDQPKSRGLGRDATPLLGGLAIGAGALVAALIFLDPSARTHDRLLGILGGALLITVVGAVDDRFDLHPAVKLLGQVAAAVIPVAAGVEVTNITLPFAGAIDFGSAGAPVTVVGLVAMMNVVNFSDGVDGLAAGVCAISAVAFSIIAFDLDRSYAAILAACTAGAATGFLLHNFPPASIYMGDTGANLLGLLLGCIAVEGAVKTQAVLALVFPLVVLAVPFLDTTFVILKRMKYRRKVYVADANHFHHRLSRIGFSERRTLAYLYAWTLLLGGFAVALRFIPYSDHHGHLHTGWSVVVAALALLVAAASVYLVYVLEIVKLRRITRRRRPDATEDEVDAHVERTMETGEFEALGR</sequence>
<keyword evidence="10" id="KW-1185">Reference proteome</keyword>
<dbReference type="RefSeq" id="WP_146918490.1">
    <property type="nucleotide sequence ID" value="NZ_CP042430.1"/>
</dbReference>
<accession>A0A5B8U4C3</accession>
<evidence type="ECO:0000256" key="4">
    <source>
        <dbReference type="ARBA" id="ARBA00022692"/>
    </source>
</evidence>
<gene>
    <name evidence="9" type="ORF">FSW04_09120</name>
</gene>
<feature type="transmembrane region" description="Helical" evidence="8">
    <location>
        <begin position="325"/>
        <end position="351"/>
    </location>
</feature>
<reference evidence="9 10" key="1">
    <citation type="journal article" date="2018" name="J. Microbiol.">
        <title>Baekduia soli gen. nov., sp. nov., a novel bacterium isolated from the soil of Baekdu Mountain and proposal of a novel family name, Baekduiaceae fam. nov.</title>
        <authorList>
            <person name="An D.S."/>
            <person name="Siddiqi M.Z."/>
            <person name="Kim K.H."/>
            <person name="Yu H.S."/>
            <person name="Im W.T."/>
        </authorList>
    </citation>
    <scope>NUCLEOTIDE SEQUENCE [LARGE SCALE GENOMIC DNA]</scope>
    <source>
        <strain evidence="9 10">BR7-21</strain>
    </source>
</reference>
<evidence type="ECO:0000256" key="7">
    <source>
        <dbReference type="PIRSR" id="PIRSR600715-1"/>
    </source>
</evidence>
<evidence type="ECO:0000256" key="3">
    <source>
        <dbReference type="ARBA" id="ARBA00022679"/>
    </source>
</evidence>
<proteinExistence type="predicted"/>
<dbReference type="GO" id="GO:0016780">
    <property type="term" value="F:phosphotransferase activity, for other substituted phosphate groups"/>
    <property type="evidence" value="ECO:0007669"/>
    <property type="project" value="InterPro"/>
</dbReference>
<keyword evidence="5 8" id="KW-1133">Transmembrane helix</keyword>
<dbReference type="GO" id="GO:0044038">
    <property type="term" value="P:cell wall macromolecule biosynthetic process"/>
    <property type="evidence" value="ECO:0007669"/>
    <property type="project" value="TreeGrafter"/>
</dbReference>
<feature type="binding site" evidence="7">
    <location>
        <position position="215"/>
    </location>
    <ligand>
        <name>Mg(2+)</name>
        <dbReference type="ChEBI" id="CHEBI:18420"/>
    </ligand>
</feature>
<dbReference type="GO" id="GO:0009103">
    <property type="term" value="P:lipopolysaccharide biosynthetic process"/>
    <property type="evidence" value="ECO:0007669"/>
    <property type="project" value="TreeGrafter"/>
</dbReference>
<feature type="transmembrane region" description="Helical" evidence="8">
    <location>
        <begin position="293"/>
        <end position="313"/>
    </location>
</feature>
<feature type="transmembrane region" description="Helical" evidence="8">
    <location>
        <begin position="46"/>
        <end position="65"/>
    </location>
</feature>
<dbReference type="InterPro" id="IPR000715">
    <property type="entry name" value="Glycosyl_transferase_4"/>
</dbReference>
<keyword evidence="2" id="KW-1003">Cell membrane</keyword>
<name>A0A5B8U4C3_9ACTN</name>
<dbReference type="PANTHER" id="PTHR22926">
    <property type="entry name" value="PHOSPHO-N-ACETYLMURAMOYL-PENTAPEPTIDE-TRANSFERASE"/>
    <property type="match status" value="1"/>
</dbReference>
<feature type="transmembrane region" description="Helical" evidence="8">
    <location>
        <begin position="105"/>
        <end position="123"/>
    </location>
</feature>
<dbReference type="Pfam" id="PF00953">
    <property type="entry name" value="Glycos_transf_4"/>
    <property type="match status" value="1"/>
</dbReference>
<keyword evidence="6 8" id="KW-0472">Membrane</keyword>